<keyword evidence="4" id="KW-1185">Reference proteome</keyword>
<keyword evidence="1" id="KW-0732">Signal</keyword>
<name>A0ABV2NP46_9HYPH</name>
<evidence type="ECO:0000313" key="4">
    <source>
        <dbReference type="Proteomes" id="UP001549119"/>
    </source>
</evidence>
<accession>A0ABV2NP46</accession>
<feature type="signal peptide" evidence="1">
    <location>
        <begin position="1"/>
        <end position="23"/>
    </location>
</feature>
<organism evidence="2 4">
    <name type="scientific">Methylobacterium radiotolerans</name>
    <dbReference type="NCBI Taxonomy" id="31998"/>
    <lineage>
        <taxon>Bacteria</taxon>
        <taxon>Pseudomonadati</taxon>
        <taxon>Pseudomonadota</taxon>
        <taxon>Alphaproteobacteria</taxon>
        <taxon>Hyphomicrobiales</taxon>
        <taxon>Methylobacteriaceae</taxon>
        <taxon>Methylobacterium</taxon>
    </lineage>
</organism>
<dbReference type="Proteomes" id="UP001549119">
    <property type="component" value="Unassembled WGS sequence"/>
</dbReference>
<dbReference type="EMBL" id="JBEPNW010000002">
    <property type="protein sequence ID" value="MET3868297.1"/>
    <property type="molecule type" value="Genomic_DNA"/>
</dbReference>
<proteinExistence type="predicted"/>
<feature type="chain" id="PRO_5045032852" evidence="1">
    <location>
        <begin position="24"/>
        <end position="85"/>
    </location>
</feature>
<dbReference type="InterPro" id="IPR006311">
    <property type="entry name" value="TAT_signal"/>
</dbReference>
<dbReference type="PROSITE" id="PS51318">
    <property type="entry name" value="TAT"/>
    <property type="match status" value="1"/>
</dbReference>
<comment type="caution">
    <text evidence="2">The sequence shown here is derived from an EMBL/GenBank/DDBJ whole genome shotgun (WGS) entry which is preliminary data.</text>
</comment>
<reference evidence="2 4" key="1">
    <citation type="submission" date="2024-06" db="EMBL/GenBank/DDBJ databases">
        <title>Genomics of switchgrass bacterial isolates.</title>
        <authorList>
            <person name="Shade A."/>
        </authorList>
    </citation>
    <scope>NUCLEOTIDE SEQUENCE [LARGE SCALE GENOMIC DNA]</scope>
    <source>
        <strain evidence="2 4">PvP084</strain>
    </source>
</reference>
<dbReference type="EMBL" id="JBEPNW010000002">
    <property type="protein sequence ID" value="MET3868618.1"/>
    <property type="molecule type" value="Genomic_DNA"/>
</dbReference>
<evidence type="ECO:0000313" key="3">
    <source>
        <dbReference type="EMBL" id="MET3868618.1"/>
    </source>
</evidence>
<gene>
    <name evidence="2" type="ORF">ABIC20_005606</name>
    <name evidence="3" type="ORF">ABIC20_005927</name>
</gene>
<sequence>MPSRRSILAFFGLGPVAAPVAIAAISAPAPEIFGADVTADGVAVVRAGAIRAHGSWEDVLREQDAFFARCDACKLVLPCDPVGDA</sequence>
<evidence type="ECO:0000256" key="1">
    <source>
        <dbReference type="SAM" id="SignalP"/>
    </source>
</evidence>
<evidence type="ECO:0000313" key="2">
    <source>
        <dbReference type="EMBL" id="MET3868297.1"/>
    </source>
</evidence>
<protein>
    <submittedName>
        <fullName evidence="2">Uncharacterized protein</fullName>
    </submittedName>
</protein>
<dbReference type="RefSeq" id="WP_209650342.1">
    <property type="nucleotide sequence ID" value="NZ_JBEPNV010000001.1"/>
</dbReference>